<dbReference type="Gene3D" id="3.40.605.10">
    <property type="entry name" value="Aldehyde Dehydrogenase, Chain A, domain 1"/>
    <property type="match status" value="1"/>
</dbReference>
<accession>A0A4U9WJ37</accession>
<dbReference type="PANTHER" id="PTHR11699">
    <property type="entry name" value="ALDEHYDE DEHYDROGENASE-RELATED"/>
    <property type="match status" value="1"/>
</dbReference>
<evidence type="ECO:0000259" key="2">
    <source>
        <dbReference type="Pfam" id="PF00171"/>
    </source>
</evidence>
<dbReference type="GO" id="GO:0004030">
    <property type="term" value="F:aldehyde dehydrogenase [NAD(P)+] activity"/>
    <property type="evidence" value="ECO:0007669"/>
    <property type="project" value="UniProtKB-EC"/>
</dbReference>
<dbReference type="EMBL" id="CABEEZ010000159">
    <property type="protein sequence ID" value="VTR59424.1"/>
    <property type="molecule type" value="Genomic_DNA"/>
</dbReference>
<evidence type="ECO:0000256" key="1">
    <source>
        <dbReference type="ARBA" id="ARBA00023002"/>
    </source>
</evidence>
<sequence length="124" mass="13899">MEEHSEQLALLETLDTGKPIRHSLRDDIPGAIRCIRWYAEAIDKVYGEIAPTGHDALALIQREPIGVVGAIVPWNFPLLLACWKLGPALAAGNSVVLKPLGKNHRLRRFILALWHSRQDYRMAS</sequence>
<dbReference type="AlphaFoldDB" id="A0A4U9WJ37"/>
<organism evidence="3">
    <name type="scientific">Serratia fonticola</name>
    <dbReference type="NCBI Taxonomy" id="47917"/>
    <lineage>
        <taxon>Bacteria</taxon>
        <taxon>Pseudomonadati</taxon>
        <taxon>Pseudomonadota</taxon>
        <taxon>Gammaproteobacteria</taxon>
        <taxon>Enterobacterales</taxon>
        <taxon>Yersiniaceae</taxon>
        <taxon>Serratia</taxon>
    </lineage>
</organism>
<evidence type="ECO:0000313" key="3">
    <source>
        <dbReference type="EMBL" id="VTR59424.1"/>
    </source>
</evidence>
<dbReference type="EC" id="1.2.1.5" evidence="3"/>
<dbReference type="SUPFAM" id="SSF53720">
    <property type="entry name" value="ALDH-like"/>
    <property type="match status" value="1"/>
</dbReference>
<name>A0A4U9WJ37_SERFO</name>
<gene>
    <name evidence="3" type="primary">puuC_2</name>
    <name evidence="3" type="ORF">NCTC12965_08038</name>
</gene>
<dbReference type="InterPro" id="IPR016162">
    <property type="entry name" value="Ald_DH_N"/>
</dbReference>
<reference evidence="3" key="1">
    <citation type="submission" date="2019-05" db="EMBL/GenBank/DDBJ databases">
        <authorList>
            <consortium name="Pathogen Informatics"/>
        </authorList>
    </citation>
    <scope>NUCLEOTIDE SEQUENCE [LARGE SCALE GENOMIC DNA]</scope>
    <source>
        <strain evidence="3">NCTC12965</strain>
    </source>
</reference>
<dbReference type="InterPro" id="IPR016161">
    <property type="entry name" value="Ald_DH/histidinol_DH"/>
</dbReference>
<dbReference type="InterPro" id="IPR015590">
    <property type="entry name" value="Aldehyde_DH_dom"/>
</dbReference>
<protein>
    <submittedName>
        <fullName evidence="3">Aldehyde dehydrogenase PuuC</fullName>
        <ecNumber evidence="3">1.2.1.5</ecNumber>
    </submittedName>
</protein>
<feature type="domain" description="Aldehyde dehydrogenase" evidence="2">
    <location>
        <begin position="1"/>
        <end position="100"/>
    </location>
</feature>
<dbReference type="Pfam" id="PF00171">
    <property type="entry name" value="Aldedh"/>
    <property type="match status" value="1"/>
</dbReference>
<proteinExistence type="predicted"/>
<keyword evidence="1 3" id="KW-0560">Oxidoreductase</keyword>